<dbReference type="EMBL" id="BQXS01004476">
    <property type="protein sequence ID" value="GKT37308.1"/>
    <property type="molecule type" value="Genomic_DNA"/>
</dbReference>
<evidence type="ECO:0000313" key="6">
    <source>
        <dbReference type="EMBL" id="GKT37308.1"/>
    </source>
</evidence>
<dbReference type="PROSITE" id="PS51194">
    <property type="entry name" value="HELICASE_CTER"/>
    <property type="match status" value="1"/>
</dbReference>
<dbReference type="Gene3D" id="3.40.50.300">
    <property type="entry name" value="P-loop containing nucleotide triphosphate hydrolases"/>
    <property type="match status" value="2"/>
</dbReference>
<comment type="caution">
    <text evidence="6">The sequence shown here is derived from an EMBL/GenBank/DDBJ whole genome shotgun (WGS) entry which is preliminary data.</text>
</comment>
<name>A0ABQ5KXZ3_9EUKA</name>
<dbReference type="PANTHER" id="PTHR47959:SF13">
    <property type="entry name" value="ATP-DEPENDENT RNA HELICASE RHLE"/>
    <property type="match status" value="1"/>
</dbReference>
<evidence type="ECO:0000259" key="5">
    <source>
        <dbReference type="PROSITE" id="PS51194"/>
    </source>
</evidence>
<dbReference type="Pfam" id="PF00271">
    <property type="entry name" value="Helicase_C"/>
    <property type="match status" value="1"/>
</dbReference>
<feature type="non-terminal residue" evidence="6">
    <location>
        <position position="1"/>
    </location>
</feature>
<evidence type="ECO:0000256" key="1">
    <source>
        <dbReference type="ARBA" id="ARBA00022741"/>
    </source>
</evidence>
<dbReference type="InterPro" id="IPR050079">
    <property type="entry name" value="DEAD_box_RNA_helicase"/>
</dbReference>
<gene>
    <name evidence="6" type="ORF">ADUPG1_003297</name>
</gene>
<keyword evidence="4" id="KW-0067">ATP-binding</keyword>
<dbReference type="SMART" id="SM00490">
    <property type="entry name" value="HELICc"/>
    <property type="match status" value="1"/>
</dbReference>
<dbReference type="PANTHER" id="PTHR47959">
    <property type="entry name" value="ATP-DEPENDENT RNA HELICASE RHLE-RELATED"/>
    <property type="match status" value="1"/>
</dbReference>
<keyword evidence="2" id="KW-0378">Hydrolase</keyword>
<evidence type="ECO:0000256" key="2">
    <source>
        <dbReference type="ARBA" id="ARBA00022801"/>
    </source>
</evidence>
<protein>
    <recommendedName>
        <fullName evidence="5">Helicase C-terminal domain-containing protein</fullName>
    </recommendedName>
</protein>
<keyword evidence="1" id="KW-0547">Nucleotide-binding</keyword>
<keyword evidence="7" id="KW-1185">Reference proteome</keyword>
<dbReference type="Proteomes" id="UP001057375">
    <property type="component" value="Unassembled WGS sequence"/>
</dbReference>
<dbReference type="SUPFAM" id="SSF52540">
    <property type="entry name" value="P-loop containing nucleoside triphosphate hydrolases"/>
    <property type="match status" value="1"/>
</dbReference>
<keyword evidence="3" id="KW-0347">Helicase</keyword>
<reference evidence="6" key="1">
    <citation type="submission" date="2022-03" db="EMBL/GenBank/DDBJ databases">
        <title>Draft genome sequence of Aduncisulcus paluster, a free-living microaerophilic Fornicata.</title>
        <authorList>
            <person name="Yuyama I."/>
            <person name="Kume K."/>
            <person name="Tamura T."/>
            <person name="Inagaki Y."/>
            <person name="Hashimoto T."/>
        </authorList>
    </citation>
    <scope>NUCLEOTIDE SEQUENCE</scope>
    <source>
        <strain evidence="6">NY0171</strain>
    </source>
</reference>
<accession>A0ABQ5KXZ3</accession>
<evidence type="ECO:0000313" key="7">
    <source>
        <dbReference type="Proteomes" id="UP001057375"/>
    </source>
</evidence>
<organism evidence="6 7">
    <name type="scientific">Aduncisulcus paluster</name>
    <dbReference type="NCBI Taxonomy" id="2918883"/>
    <lineage>
        <taxon>Eukaryota</taxon>
        <taxon>Metamonada</taxon>
        <taxon>Carpediemonas-like organisms</taxon>
        <taxon>Aduncisulcus</taxon>
    </lineage>
</organism>
<dbReference type="InterPro" id="IPR027417">
    <property type="entry name" value="P-loop_NTPase"/>
</dbReference>
<dbReference type="CDD" id="cd18787">
    <property type="entry name" value="SF2_C_DEAD"/>
    <property type="match status" value="1"/>
</dbReference>
<feature type="domain" description="Helicase C-terminal" evidence="5">
    <location>
        <begin position="70"/>
        <end position="201"/>
    </location>
</feature>
<dbReference type="InterPro" id="IPR001650">
    <property type="entry name" value="Helicase_C-like"/>
</dbReference>
<evidence type="ECO:0000256" key="3">
    <source>
        <dbReference type="ARBA" id="ARBA00022806"/>
    </source>
</evidence>
<evidence type="ECO:0000256" key="4">
    <source>
        <dbReference type="ARBA" id="ARBA00022840"/>
    </source>
</evidence>
<sequence length="201" mass="22321">DMGFVADIQDILSSLTLVEQIILCSATLGPNIKKLSSQIMQNPKVIEIKANDRVNERIEQIAYPVTLEKKLEMLSFLIGSKNMKQVLVFCKTKASAEEIVSNLKLDGLKAASIHGDKTHGARTKAITQFKEGQIRVLVATDVAARGLDIVDLYYVINFDLPFMPIDYVHRIGRTARAGKNGIAISLLDEYDVATIRDVEKF</sequence>
<proteinExistence type="predicted"/>